<protein>
    <submittedName>
        <fullName evidence="2">LysR substrate-binding domain-containing protein</fullName>
    </submittedName>
</protein>
<dbReference type="Gene3D" id="3.40.190.290">
    <property type="match status" value="1"/>
</dbReference>
<sequence length="111" mass="12632">MSLAEISGEQFVGLKRNCRLKATIMSLFQHAGFVFDSAYVAEDLLTVAEFIKSNLGVSVLPKTMGLELDGLLWVPIKDEGWYWEVGLKWRENHHISPAAKQFIAFIQNKYK</sequence>
<proteinExistence type="predicted"/>
<comment type="caution">
    <text evidence="2">The sequence shown here is derived from an EMBL/GenBank/DDBJ whole genome shotgun (WGS) entry which is preliminary data.</text>
</comment>
<organism evidence="2 3">
    <name type="scientific">Shouchella miscanthi</name>
    <dbReference type="NCBI Taxonomy" id="2598861"/>
    <lineage>
        <taxon>Bacteria</taxon>
        <taxon>Bacillati</taxon>
        <taxon>Bacillota</taxon>
        <taxon>Bacilli</taxon>
        <taxon>Bacillales</taxon>
        <taxon>Bacillaceae</taxon>
        <taxon>Shouchella</taxon>
    </lineage>
</organism>
<feature type="domain" description="LysR substrate-binding" evidence="1">
    <location>
        <begin position="2"/>
        <end position="109"/>
    </location>
</feature>
<keyword evidence="3" id="KW-1185">Reference proteome</keyword>
<gene>
    <name evidence="2" type="ORF">P5F74_06745</name>
</gene>
<name>A0ABU6NHZ2_9BACI</name>
<reference evidence="2 3" key="1">
    <citation type="submission" date="2023-03" db="EMBL/GenBank/DDBJ databases">
        <title>Bacillus Genome Sequencing.</title>
        <authorList>
            <person name="Dunlap C."/>
        </authorList>
    </citation>
    <scope>NUCLEOTIDE SEQUENCE [LARGE SCALE GENOMIC DNA]</scope>
    <source>
        <strain evidence="2 3">B-4107</strain>
    </source>
</reference>
<dbReference type="Proteomes" id="UP001341820">
    <property type="component" value="Unassembled WGS sequence"/>
</dbReference>
<dbReference type="Pfam" id="PF03466">
    <property type="entry name" value="LysR_substrate"/>
    <property type="match status" value="1"/>
</dbReference>
<dbReference type="InterPro" id="IPR005119">
    <property type="entry name" value="LysR_subst-bd"/>
</dbReference>
<dbReference type="SUPFAM" id="SSF53850">
    <property type="entry name" value="Periplasmic binding protein-like II"/>
    <property type="match status" value="1"/>
</dbReference>
<dbReference type="PANTHER" id="PTHR30419:SF8">
    <property type="entry name" value="NITROGEN ASSIMILATION TRANSCRIPTIONAL ACTIVATOR-RELATED"/>
    <property type="match status" value="1"/>
</dbReference>
<evidence type="ECO:0000313" key="3">
    <source>
        <dbReference type="Proteomes" id="UP001341820"/>
    </source>
</evidence>
<evidence type="ECO:0000259" key="1">
    <source>
        <dbReference type="Pfam" id="PF03466"/>
    </source>
</evidence>
<dbReference type="InterPro" id="IPR050950">
    <property type="entry name" value="HTH-type_LysR_regulators"/>
</dbReference>
<accession>A0ABU6NHZ2</accession>
<dbReference type="EMBL" id="JAROAS010000009">
    <property type="protein sequence ID" value="MED4127828.1"/>
    <property type="molecule type" value="Genomic_DNA"/>
</dbReference>
<dbReference type="PANTHER" id="PTHR30419">
    <property type="entry name" value="HTH-TYPE TRANSCRIPTIONAL REGULATOR YBHD"/>
    <property type="match status" value="1"/>
</dbReference>
<evidence type="ECO:0000313" key="2">
    <source>
        <dbReference type="EMBL" id="MED4127828.1"/>
    </source>
</evidence>